<feature type="transmembrane region" description="Helical" evidence="1">
    <location>
        <begin position="108"/>
        <end position="135"/>
    </location>
</feature>
<keyword evidence="1" id="KW-0812">Transmembrane</keyword>
<organism evidence="3 4">
    <name type="scientific">Sphingobium chungbukense</name>
    <dbReference type="NCBI Taxonomy" id="56193"/>
    <lineage>
        <taxon>Bacteria</taxon>
        <taxon>Pseudomonadati</taxon>
        <taxon>Pseudomonadota</taxon>
        <taxon>Alphaproteobacteria</taxon>
        <taxon>Sphingomonadales</taxon>
        <taxon>Sphingomonadaceae</taxon>
        <taxon>Sphingobium</taxon>
    </lineage>
</organism>
<sequence>MATMSIGKAWEEAVAFVQRESSLLFPVALLFIALPSIILGEMTPPELTAWAASQPRGALPPIPATYVLAMLLTAVLIWFGSLALFALALRPGISVGEALRLSLARLPVLIGTSFLAGGAIALAMLLLALVGMVIAAASPALLAPLLAAAMVGGLAFVGVRLVLLNPVVIDGQDGVVASLKRSWRLTKGHFWHLFGLIAVLTLLSLVASTAAQAVFGILGRVLVGADGARLIGGVVAAAVSTVVQVYMLVMLARLYRQAVAG</sequence>
<evidence type="ECO:0000259" key="2">
    <source>
        <dbReference type="Pfam" id="PF25231"/>
    </source>
</evidence>
<comment type="caution">
    <text evidence="3">The sequence shown here is derived from an EMBL/GenBank/DDBJ whole genome shotgun (WGS) entry which is preliminary data.</text>
</comment>
<dbReference type="InterPro" id="IPR057169">
    <property type="entry name" value="DUF7847"/>
</dbReference>
<evidence type="ECO:0000256" key="1">
    <source>
        <dbReference type="SAM" id="Phobius"/>
    </source>
</evidence>
<name>A0A0M3AU89_9SPHN</name>
<dbReference type="EMBL" id="LBIC01000001">
    <property type="protein sequence ID" value="KKW93458.1"/>
    <property type="molecule type" value="Genomic_DNA"/>
</dbReference>
<dbReference type="Proteomes" id="UP000033874">
    <property type="component" value="Unassembled WGS sequence"/>
</dbReference>
<feature type="transmembrane region" description="Helical" evidence="1">
    <location>
        <begin position="141"/>
        <end position="163"/>
    </location>
</feature>
<feature type="transmembrane region" description="Helical" evidence="1">
    <location>
        <begin position="230"/>
        <end position="255"/>
    </location>
</feature>
<feature type="transmembrane region" description="Helical" evidence="1">
    <location>
        <begin position="64"/>
        <end position="87"/>
    </location>
</feature>
<dbReference type="Pfam" id="PF25231">
    <property type="entry name" value="DUF7847"/>
    <property type="match status" value="1"/>
</dbReference>
<keyword evidence="1" id="KW-1133">Transmembrane helix</keyword>
<proteinExistence type="predicted"/>
<feature type="transmembrane region" description="Helical" evidence="1">
    <location>
        <begin position="190"/>
        <end position="218"/>
    </location>
</feature>
<keyword evidence="1" id="KW-0472">Membrane</keyword>
<feature type="domain" description="DUF7847" evidence="2">
    <location>
        <begin position="4"/>
        <end position="257"/>
    </location>
</feature>
<dbReference type="RefSeq" id="WP_046761902.1">
    <property type="nucleotide sequence ID" value="NZ_LBIC01000001.1"/>
</dbReference>
<evidence type="ECO:0000313" key="3">
    <source>
        <dbReference type="EMBL" id="KKW93458.1"/>
    </source>
</evidence>
<keyword evidence="4" id="KW-1185">Reference proteome</keyword>
<evidence type="ECO:0000313" key="4">
    <source>
        <dbReference type="Proteomes" id="UP000033874"/>
    </source>
</evidence>
<reference evidence="3 4" key="1">
    <citation type="submission" date="2015-04" db="EMBL/GenBank/DDBJ databases">
        <title>Genome sequence of aromatic hydrocarbons-degrading Sphingobium chungbukense DJ77.</title>
        <authorList>
            <person name="Kim Y.-C."/>
            <person name="Chae J.-C."/>
        </authorList>
    </citation>
    <scope>NUCLEOTIDE SEQUENCE [LARGE SCALE GENOMIC DNA]</scope>
    <source>
        <strain evidence="3 4">DJ77</strain>
    </source>
</reference>
<dbReference type="PATRIC" id="fig|56193.3.peg.377"/>
<protein>
    <submittedName>
        <fullName evidence="3">Membrane protein</fullName>
    </submittedName>
</protein>
<dbReference type="STRING" id="56193.YP76_01835"/>
<dbReference type="AlphaFoldDB" id="A0A0M3AU89"/>
<gene>
    <name evidence="3" type="ORF">YP76_01835</name>
</gene>
<accession>A0A0M3AU89</accession>